<accession>A0A5N6GYR2</accession>
<protein>
    <submittedName>
        <fullName evidence="2">Uncharacterized protein</fullName>
    </submittedName>
</protein>
<feature type="region of interest" description="Disordered" evidence="1">
    <location>
        <begin position="104"/>
        <end position="143"/>
    </location>
</feature>
<dbReference type="VEuPathDB" id="FungiDB:F9C07_7671"/>
<gene>
    <name evidence="2" type="ORF">BDV35DRAFT_392006</name>
</gene>
<evidence type="ECO:0000256" key="1">
    <source>
        <dbReference type="SAM" id="MobiDB-lite"/>
    </source>
</evidence>
<reference evidence="2" key="1">
    <citation type="submission" date="2019-04" db="EMBL/GenBank/DDBJ databases">
        <title>Friends and foes A comparative genomics study of 23 Aspergillus species from section Flavi.</title>
        <authorList>
            <consortium name="DOE Joint Genome Institute"/>
            <person name="Kjaerbolling I."/>
            <person name="Vesth T."/>
            <person name="Frisvad J.C."/>
            <person name="Nybo J.L."/>
            <person name="Theobald S."/>
            <person name="Kildgaard S."/>
            <person name="Isbrandt T."/>
            <person name="Kuo A."/>
            <person name="Sato A."/>
            <person name="Lyhne E.K."/>
            <person name="Kogle M.E."/>
            <person name="Wiebenga A."/>
            <person name="Kun R.S."/>
            <person name="Lubbers R.J."/>
            <person name="Makela M.R."/>
            <person name="Barry K."/>
            <person name="Chovatia M."/>
            <person name="Clum A."/>
            <person name="Daum C."/>
            <person name="Haridas S."/>
            <person name="He G."/>
            <person name="LaButti K."/>
            <person name="Lipzen A."/>
            <person name="Mondo S."/>
            <person name="Riley R."/>
            <person name="Salamov A."/>
            <person name="Simmons B.A."/>
            <person name="Magnuson J.K."/>
            <person name="Henrissat B."/>
            <person name="Mortensen U.H."/>
            <person name="Larsen T.O."/>
            <person name="Devries R.P."/>
            <person name="Grigoriev I.V."/>
            <person name="Machida M."/>
            <person name="Baker S.E."/>
            <person name="Andersen M.R."/>
        </authorList>
    </citation>
    <scope>NUCLEOTIDE SEQUENCE [LARGE SCALE GENOMIC DNA]</scope>
    <source>
        <strain evidence="2">CBS 121.62</strain>
    </source>
</reference>
<name>A0A5N6GYR2_ASPFL</name>
<evidence type="ECO:0000313" key="2">
    <source>
        <dbReference type="EMBL" id="KAB8247436.1"/>
    </source>
</evidence>
<dbReference type="VEuPathDB" id="FungiDB:AFLA_006162"/>
<dbReference type="EMBL" id="ML734589">
    <property type="protein sequence ID" value="KAB8247436.1"/>
    <property type="molecule type" value="Genomic_DNA"/>
</dbReference>
<organism evidence="2">
    <name type="scientific">Aspergillus flavus</name>
    <dbReference type="NCBI Taxonomy" id="5059"/>
    <lineage>
        <taxon>Eukaryota</taxon>
        <taxon>Fungi</taxon>
        <taxon>Dikarya</taxon>
        <taxon>Ascomycota</taxon>
        <taxon>Pezizomycotina</taxon>
        <taxon>Eurotiomycetes</taxon>
        <taxon>Eurotiomycetidae</taxon>
        <taxon>Eurotiales</taxon>
        <taxon>Aspergillaceae</taxon>
        <taxon>Aspergillus</taxon>
        <taxon>Aspergillus subgen. Circumdati</taxon>
    </lineage>
</organism>
<proteinExistence type="predicted"/>
<sequence>MPTQTTTTTTTTTTAAAASIQTCNTPTQYEIPVQDAACAVPYKDQYTKLLSKCCNNAPVSAYDNDCAIYCLAVGQSVQDLTDCLYDAKVDWGDVWCFGNTSASATGSPTGSGIGVKETGSATGKETGKGKATGSGTSTGGAVEETGKSMAGVVTGREVSRVSIWVVGWLVVSSVFGGFV</sequence>
<dbReference type="AlphaFoldDB" id="A0A5N6GYR2"/>
<dbReference type="Proteomes" id="UP000325434">
    <property type="component" value="Unassembled WGS sequence"/>
</dbReference>
<feature type="compositionally biased region" description="Low complexity" evidence="1">
    <location>
        <begin position="104"/>
        <end position="129"/>
    </location>
</feature>